<dbReference type="InterPro" id="IPR001316">
    <property type="entry name" value="Pept_S1A_streptogrisin"/>
</dbReference>
<dbReference type="Proteomes" id="UP001058003">
    <property type="component" value="Chromosome"/>
</dbReference>
<evidence type="ECO:0000256" key="9">
    <source>
        <dbReference type="PIRSR" id="PIRSR001134-2"/>
    </source>
</evidence>
<dbReference type="Pfam" id="PF02983">
    <property type="entry name" value="Pro_Al_protease"/>
    <property type="match status" value="1"/>
</dbReference>
<dbReference type="AlphaFoldDB" id="A0A9Q9MCD7"/>
<dbReference type="EMBL" id="CP073767">
    <property type="protein sequence ID" value="UWZ53888.1"/>
    <property type="molecule type" value="Genomic_DNA"/>
</dbReference>
<keyword evidence="6" id="KW-0865">Zymogen</keyword>
<dbReference type="RefSeq" id="WP_033367425.1">
    <property type="nucleotide sequence ID" value="NZ_CP073767.1"/>
</dbReference>
<proteinExistence type="inferred from homology"/>
<feature type="active site" description="Charge relay system" evidence="8">
    <location>
        <position position="174"/>
    </location>
</feature>
<evidence type="ECO:0000256" key="1">
    <source>
        <dbReference type="ARBA" id="ARBA00007664"/>
    </source>
</evidence>
<dbReference type="GO" id="GO:0005576">
    <property type="term" value="C:extracellular region"/>
    <property type="evidence" value="ECO:0007669"/>
    <property type="project" value="InterPro"/>
</dbReference>
<comment type="similarity">
    <text evidence="1">Belongs to the peptidase S1 family.</text>
</comment>
<feature type="active site" description="Charge relay system" evidence="8">
    <location>
        <position position="144"/>
    </location>
</feature>
<feature type="domain" description="Peptidase S1A alpha-lytic prodomain" evidence="11">
    <location>
        <begin position="45"/>
        <end position="95"/>
    </location>
</feature>
<dbReference type="CDD" id="cd21112">
    <property type="entry name" value="alphaLP-like"/>
    <property type="match status" value="1"/>
</dbReference>
<reference evidence="12" key="1">
    <citation type="submission" date="2021-04" db="EMBL/GenBank/DDBJ databases">
        <title>Dactylosporangium aurantiacum NRRL B-8018 full assembly.</title>
        <authorList>
            <person name="Hartkoorn R.C."/>
            <person name="Beaudoing E."/>
            <person name="Hot D."/>
        </authorList>
    </citation>
    <scope>NUCLEOTIDE SEQUENCE</scope>
    <source>
        <strain evidence="12">NRRL B-8018</strain>
    </source>
</reference>
<keyword evidence="7 9" id="KW-1015">Disulfide bond</keyword>
<feature type="signal peptide" evidence="10">
    <location>
        <begin position="1"/>
        <end position="36"/>
    </location>
</feature>
<evidence type="ECO:0000256" key="5">
    <source>
        <dbReference type="ARBA" id="ARBA00022825"/>
    </source>
</evidence>
<evidence type="ECO:0000256" key="8">
    <source>
        <dbReference type="PIRSR" id="PIRSR001134-1"/>
    </source>
</evidence>
<dbReference type="Gene3D" id="2.40.10.10">
    <property type="entry name" value="Trypsin-like serine proteases"/>
    <property type="match status" value="2"/>
</dbReference>
<dbReference type="InterPro" id="IPR018114">
    <property type="entry name" value="TRYPSIN_HIS"/>
</dbReference>
<evidence type="ECO:0000256" key="7">
    <source>
        <dbReference type="ARBA" id="ARBA00023157"/>
    </source>
</evidence>
<dbReference type="PRINTS" id="PR00861">
    <property type="entry name" value="ALYTICPTASE"/>
</dbReference>
<evidence type="ECO:0000313" key="12">
    <source>
        <dbReference type="EMBL" id="UWZ53888.1"/>
    </source>
</evidence>
<dbReference type="SUPFAM" id="SSF50494">
    <property type="entry name" value="Trypsin-like serine proteases"/>
    <property type="match status" value="1"/>
</dbReference>
<organism evidence="12 13">
    <name type="scientific">Dactylosporangium aurantiacum</name>
    <dbReference type="NCBI Taxonomy" id="35754"/>
    <lineage>
        <taxon>Bacteria</taxon>
        <taxon>Bacillati</taxon>
        <taxon>Actinomycetota</taxon>
        <taxon>Actinomycetes</taxon>
        <taxon>Micromonosporales</taxon>
        <taxon>Micromonosporaceae</taxon>
        <taxon>Dactylosporangium</taxon>
    </lineage>
</organism>
<name>A0A9Q9MCD7_9ACTN</name>
<evidence type="ECO:0000256" key="6">
    <source>
        <dbReference type="ARBA" id="ARBA00023145"/>
    </source>
</evidence>
<dbReference type="PIRSF" id="PIRSF001134">
    <property type="entry name" value="Streptogrisin"/>
    <property type="match status" value="1"/>
</dbReference>
<dbReference type="InterPro" id="IPR009003">
    <property type="entry name" value="Peptidase_S1_PA"/>
</dbReference>
<feature type="disulfide bond" evidence="9">
    <location>
        <begin position="125"/>
        <end position="145"/>
    </location>
</feature>
<dbReference type="KEGG" id="daur:Daura_46595"/>
<dbReference type="GO" id="GO:0004252">
    <property type="term" value="F:serine-type endopeptidase activity"/>
    <property type="evidence" value="ECO:0007669"/>
    <property type="project" value="InterPro"/>
</dbReference>
<keyword evidence="3 10" id="KW-0732">Signal</keyword>
<keyword evidence="4" id="KW-0378">Hydrolase</keyword>
<keyword evidence="2" id="KW-0645">Protease</keyword>
<dbReference type="PROSITE" id="PS00135">
    <property type="entry name" value="TRYPSIN_SER"/>
    <property type="match status" value="1"/>
</dbReference>
<evidence type="ECO:0000313" key="13">
    <source>
        <dbReference type="Proteomes" id="UP001058003"/>
    </source>
</evidence>
<protein>
    <submittedName>
        <fullName evidence="12">S1 family peptidase</fullName>
    </submittedName>
</protein>
<evidence type="ECO:0000259" key="11">
    <source>
        <dbReference type="Pfam" id="PF02983"/>
    </source>
</evidence>
<dbReference type="OrthoDB" id="8781117at2"/>
<evidence type="ECO:0000256" key="4">
    <source>
        <dbReference type="ARBA" id="ARBA00022801"/>
    </source>
</evidence>
<feature type="disulfide bond" evidence="9">
    <location>
        <begin position="242"/>
        <end position="269"/>
    </location>
</feature>
<accession>A0A9Q9MCD7</accession>
<feature type="active site" description="Charge relay system" evidence="8">
    <location>
        <position position="248"/>
    </location>
</feature>
<evidence type="ECO:0000256" key="2">
    <source>
        <dbReference type="ARBA" id="ARBA00022670"/>
    </source>
</evidence>
<feature type="chain" id="PRO_5040265837" evidence="10">
    <location>
        <begin position="37"/>
        <end position="292"/>
    </location>
</feature>
<sequence>MRTTPIHTRVPARRLFAVVAAATALSLSALPTAAAAAPPSYGAGTLAAVHDAVGGSGVDGIAWHTDTAAGRVVVTADSSVSGAEIAALKRAAGSNAGALVINRTAGVFTTLLSAGDAIYGGKYRCSLGFNVVSGSTYSFLTAGHCGNLVSTWYTNSSHTTLIGPTVSSSFPGNDYALVRYDNTSLSHPGGYTVADAFVGESVKRTGSTTGTHSGTVTALNVSVRYSGHPGGTVSGLIQTNVCAEGGDSGGPLYDGSKAIGLTSGGSGDCKSGGITYFQPVREAVNAYGVTIL</sequence>
<evidence type="ECO:0000256" key="10">
    <source>
        <dbReference type="SAM" id="SignalP"/>
    </source>
</evidence>
<dbReference type="PROSITE" id="PS00134">
    <property type="entry name" value="TRYPSIN_HIS"/>
    <property type="match status" value="1"/>
</dbReference>
<dbReference type="InterPro" id="IPR033116">
    <property type="entry name" value="TRYPSIN_SER"/>
</dbReference>
<dbReference type="InterPro" id="IPR043504">
    <property type="entry name" value="Peptidase_S1_PA_chymotrypsin"/>
</dbReference>
<evidence type="ECO:0000256" key="3">
    <source>
        <dbReference type="ARBA" id="ARBA00022729"/>
    </source>
</evidence>
<gene>
    <name evidence="12" type="ORF">Daura_46595</name>
</gene>
<dbReference type="InterPro" id="IPR004236">
    <property type="entry name" value="Pept_S1_alpha_lytic"/>
</dbReference>
<dbReference type="GO" id="GO:0006508">
    <property type="term" value="P:proteolysis"/>
    <property type="evidence" value="ECO:0007669"/>
    <property type="project" value="UniProtKB-KW"/>
</dbReference>
<keyword evidence="5" id="KW-0720">Serine protease</keyword>
<keyword evidence="13" id="KW-1185">Reference proteome</keyword>